<evidence type="ECO:0000313" key="3">
    <source>
        <dbReference type="Proteomes" id="UP000321408"/>
    </source>
</evidence>
<dbReference type="GeneID" id="41330571"/>
<keyword evidence="3" id="KW-1185">Reference proteome</keyword>
<name>A0A5B9DD11_9ARCH</name>
<accession>A0A5B9DD11</accession>
<feature type="transmembrane region" description="Helical" evidence="1">
    <location>
        <begin position="38"/>
        <end position="57"/>
    </location>
</feature>
<evidence type="ECO:0000313" key="2">
    <source>
        <dbReference type="EMBL" id="QEE16757.1"/>
    </source>
</evidence>
<evidence type="ECO:0000256" key="1">
    <source>
        <dbReference type="SAM" id="Phobius"/>
    </source>
</evidence>
<gene>
    <name evidence="2" type="ORF">DSAG12_02587</name>
</gene>
<dbReference type="EMBL" id="CP042905">
    <property type="protein sequence ID" value="QEE16757.1"/>
    <property type="molecule type" value="Genomic_DNA"/>
</dbReference>
<proteinExistence type="predicted"/>
<reference evidence="2 3" key="1">
    <citation type="journal article" date="2020" name="Nature">
        <title>Isolation of an archaeon at the prokaryote-eukaryote interface.</title>
        <authorList>
            <person name="Imachi H."/>
            <person name="Nobu M.K."/>
            <person name="Nakahara N."/>
            <person name="Morono Y."/>
            <person name="Ogawara M."/>
            <person name="Takaki Y."/>
            <person name="Takano Y."/>
            <person name="Uematsu K."/>
            <person name="Ikuta T."/>
            <person name="Ito M."/>
            <person name="Matsui Y."/>
            <person name="Miyazaki M."/>
            <person name="Murata K."/>
            <person name="Saito Y."/>
            <person name="Sakai S."/>
            <person name="Song C."/>
            <person name="Tasumi E."/>
            <person name="Yamanaka Y."/>
            <person name="Yamaguchi T."/>
            <person name="Kamagata Y."/>
            <person name="Tamaki H."/>
            <person name="Takai K."/>
        </authorList>
    </citation>
    <scope>NUCLEOTIDE SEQUENCE [LARGE SCALE GENOMIC DNA]</scope>
    <source>
        <strain evidence="2 3">MK-D1</strain>
    </source>
</reference>
<feature type="transmembrane region" description="Helical" evidence="1">
    <location>
        <begin position="179"/>
        <end position="196"/>
    </location>
</feature>
<organism evidence="2 3">
    <name type="scientific">Promethearchaeum syntrophicum</name>
    <dbReference type="NCBI Taxonomy" id="2594042"/>
    <lineage>
        <taxon>Archaea</taxon>
        <taxon>Promethearchaeati</taxon>
        <taxon>Promethearchaeota</taxon>
        <taxon>Promethearchaeia</taxon>
        <taxon>Promethearchaeales</taxon>
        <taxon>Promethearchaeaceae</taxon>
        <taxon>Promethearchaeum</taxon>
    </lineage>
</organism>
<feature type="transmembrane region" description="Helical" evidence="1">
    <location>
        <begin position="202"/>
        <end position="220"/>
    </location>
</feature>
<dbReference type="AlphaFoldDB" id="A0A5B9DD11"/>
<keyword evidence="1" id="KW-1133">Transmembrane helix</keyword>
<protein>
    <submittedName>
        <fullName evidence="2">Uncharacterized protein</fullName>
    </submittedName>
</protein>
<keyword evidence="1" id="KW-0812">Transmembrane</keyword>
<dbReference type="Proteomes" id="UP000321408">
    <property type="component" value="Chromosome"/>
</dbReference>
<keyword evidence="1" id="KW-0472">Membrane</keyword>
<feature type="transmembrane region" description="Helical" evidence="1">
    <location>
        <begin position="106"/>
        <end position="124"/>
    </location>
</feature>
<sequence length="234" mass="26959">MEPWQLYSILSIQLLTGIISLALSFLIYRRNKEYKGNLYLSLALILYSLYPFGRFFYELGFNELVVNISIRVSLIGNVLAMGSFLIAISIFCLGSYAKDLKIYKRVGTTITTLVCLIIIYPASIQNISLNPTFTEWSLILRVAFSAYILLTTSRMIYLLTNTMKELKVKNPEISEKLRVFRISLILSLGILLFSIIENITQIYFFNVLTYIFLLSFIIFFSQPLMKKRNNLESA</sequence>
<dbReference type="RefSeq" id="WP_147663690.1">
    <property type="nucleotide sequence ID" value="NZ_CP042905.2"/>
</dbReference>
<feature type="transmembrane region" description="Helical" evidence="1">
    <location>
        <begin position="6"/>
        <end position="26"/>
    </location>
</feature>
<feature type="transmembrane region" description="Helical" evidence="1">
    <location>
        <begin position="69"/>
        <end position="94"/>
    </location>
</feature>
<reference evidence="2 3" key="2">
    <citation type="journal article" date="2024" name="Int. J. Syst. Evol. Microbiol.">
        <title>Promethearchaeum syntrophicum gen. nov., sp. nov., an anaerobic, obligately syntrophic archaeon, the first isolate of the lineage 'Asgard' archaea, and proposal of the new archaeal phylum Promethearchaeota phyl. nov. and kingdom Promethearchaeati regn. nov.</title>
        <authorList>
            <person name="Imachi H."/>
            <person name="Nobu M.K."/>
            <person name="Kato S."/>
            <person name="Takaki Y."/>
            <person name="Miyazaki M."/>
            <person name="Miyata M."/>
            <person name="Ogawara M."/>
            <person name="Saito Y."/>
            <person name="Sakai S."/>
            <person name="Tahara Y.O."/>
            <person name="Takano Y."/>
            <person name="Tasumi E."/>
            <person name="Uematsu K."/>
            <person name="Yoshimura T."/>
            <person name="Itoh T."/>
            <person name="Ohkuma M."/>
            <person name="Takai K."/>
        </authorList>
    </citation>
    <scope>NUCLEOTIDE SEQUENCE [LARGE SCALE GENOMIC DNA]</scope>
    <source>
        <strain evidence="2 3">MK-D1</strain>
    </source>
</reference>
<feature type="transmembrane region" description="Helical" evidence="1">
    <location>
        <begin position="136"/>
        <end position="159"/>
    </location>
</feature>
<dbReference type="KEGG" id="psyt:DSAG12_02587"/>